<evidence type="ECO:0000256" key="1">
    <source>
        <dbReference type="ARBA" id="ARBA00008683"/>
    </source>
</evidence>
<dbReference type="SUPFAM" id="SSF52096">
    <property type="entry name" value="ClpP/crotonase"/>
    <property type="match status" value="1"/>
</dbReference>
<gene>
    <name evidence="4" type="ORF">EI291_18945</name>
</gene>
<evidence type="ECO:0000313" key="4">
    <source>
        <dbReference type="EMBL" id="RSK45190.1"/>
    </source>
</evidence>
<reference evidence="4 5" key="1">
    <citation type="submission" date="2018-12" db="EMBL/GenBank/DDBJ databases">
        <authorList>
            <person name="Feng G."/>
            <person name="Zhu H."/>
        </authorList>
    </citation>
    <scope>NUCLEOTIDE SEQUENCE [LARGE SCALE GENOMIC DNA]</scope>
    <source>
        <strain evidence="4 5">KCTC 12533</strain>
    </source>
</reference>
<comment type="similarity">
    <text evidence="1">Belongs to the peptidase S49 family.</text>
</comment>
<dbReference type="OrthoDB" id="1490107at2"/>
<dbReference type="GO" id="GO:0008233">
    <property type="term" value="F:peptidase activity"/>
    <property type="evidence" value="ECO:0007669"/>
    <property type="project" value="InterPro"/>
</dbReference>
<name>A0A3R9NZB7_9BACT</name>
<dbReference type="PANTHER" id="PTHR42987">
    <property type="entry name" value="PEPTIDASE S49"/>
    <property type="match status" value="1"/>
</dbReference>
<organism evidence="4 5">
    <name type="scientific">Hymenobacter rigui</name>
    <dbReference type="NCBI Taxonomy" id="334424"/>
    <lineage>
        <taxon>Bacteria</taxon>
        <taxon>Pseudomonadati</taxon>
        <taxon>Bacteroidota</taxon>
        <taxon>Cytophagia</taxon>
        <taxon>Cytophagales</taxon>
        <taxon>Hymenobacteraceae</taxon>
        <taxon>Hymenobacter</taxon>
    </lineage>
</organism>
<protein>
    <recommendedName>
        <fullName evidence="3">Peptidase S49 domain-containing protein</fullName>
    </recommendedName>
</protein>
<dbReference type="PANTHER" id="PTHR42987:SF4">
    <property type="entry name" value="PROTEASE SOHB-RELATED"/>
    <property type="match status" value="1"/>
</dbReference>
<sequence>MSFWAVVSRGSFASIQLPEPMRVNSLLMAVLNGFFLMEASAIQNYMPLAEQMREGRFRAADWVEGGVEITPPAKSYFVLTPHAAELGIMGYDALADVPAGSVAVHTIEGVMMEADTCWSLGTASIGQLIQQADAHENIVAHVARFNTPGGSTMGLETFAGIIAGTQKPFVSWAQQMCSAGYWSGSSGDAIVVAGRTAMVGSIGTMVSFRDYSKALAKAGVEDHVINATESTNKNAAFAEAVKGNYKPIREQLLDPLNNVFLSTVRANRAGKLNAKQEKELLSGMVYIGEASVENGLADQMGSFEDAVSLALELAGRAAKNGGSAPSTATNSTSNTMFGKNKFTALTALAGLTGTAVTTPLVEAANDQLEEAGITGVALVSEAAYTELVAKAGRTDTAEAAVAAAQKEATDAKAAQKKAEDAVATAEARAEQAEADMERLAEQPGATVTTPRKSKDKNDVEEPTSESDAQKLVEKLHAEMLG</sequence>
<evidence type="ECO:0000259" key="3">
    <source>
        <dbReference type="Pfam" id="PF01343"/>
    </source>
</evidence>
<keyword evidence="5" id="KW-1185">Reference proteome</keyword>
<dbReference type="GO" id="GO:0006508">
    <property type="term" value="P:proteolysis"/>
    <property type="evidence" value="ECO:0007669"/>
    <property type="project" value="InterPro"/>
</dbReference>
<evidence type="ECO:0000313" key="5">
    <source>
        <dbReference type="Proteomes" id="UP000273500"/>
    </source>
</evidence>
<dbReference type="InterPro" id="IPR002142">
    <property type="entry name" value="Peptidase_S49"/>
</dbReference>
<dbReference type="Gene3D" id="3.90.226.10">
    <property type="entry name" value="2-enoyl-CoA Hydratase, Chain A, domain 1"/>
    <property type="match status" value="1"/>
</dbReference>
<feature type="compositionally biased region" description="Basic and acidic residues" evidence="2">
    <location>
        <begin position="467"/>
        <end position="481"/>
    </location>
</feature>
<dbReference type="InterPro" id="IPR029045">
    <property type="entry name" value="ClpP/crotonase-like_dom_sf"/>
</dbReference>
<dbReference type="EMBL" id="RWIT01000015">
    <property type="protein sequence ID" value="RSK45190.1"/>
    <property type="molecule type" value="Genomic_DNA"/>
</dbReference>
<dbReference type="Proteomes" id="UP000273500">
    <property type="component" value="Unassembled WGS sequence"/>
</dbReference>
<proteinExistence type="inferred from homology"/>
<feature type="domain" description="Peptidase S49" evidence="3">
    <location>
        <begin position="165"/>
        <end position="314"/>
    </location>
</feature>
<feature type="region of interest" description="Disordered" evidence="2">
    <location>
        <begin position="415"/>
        <end position="481"/>
    </location>
</feature>
<comment type="caution">
    <text evidence="4">The sequence shown here is derived from an EMBL/GenBank/DDBJ whole genome shotgun (WGS) entry which is preliminary data.</text>
</comment>
<dbReference type="AlphaFoldDB" id="A0A3R9NZB7"/>
<dbReference type="Pfam" id="PF01343">
    <property type="entry name" value="Peptidase_S49"/>
    <property type="match status" value="1"/>
</dbReference>
<evidence type="ECO:0000256" key="2">
    <source>
        <dbReference type="SAM" id="MobiDB-lite"/>
    </source>
</evidence>
<accession>A0A3R9NZB7</accession>
<feature type="compositionally biased region" description="Basic and acidic residues" evidence="2">
    <location>
        <begin position="427"/>
        <end position="440"/>
    </location>
</feature>